<name>A0A9P3EVH2_9EURO</name>
<dbReference type="Proteomes" id="UP001043456">
    <property type="component" value="Unassembled WGS sequence"/>
</dbReference>
<dbReference type="EMBL" id="BHVY01000004">
    <property type="protein sequence ID" value="GIJ87053.1"/>
    <property type="molecule type" value="Genomic_DNA"/>
</dbReference>
<evidence type="ECO:0008006" key="5">
    <source>
        <dbReference type="Google" id="ProtNLM"/>
    </source>
</evidence>
<dbReference type="Gene3D" id="3.50.50.60">
    <property type="entry name" value="FAD/NAD(P)-binding domain"/>
    <property type="match status" value="2"/>
</dbReference>
<dbReference type="SUPFAM" id="SSF51905">
    <property type="entry name" value="FAD/NAD(P)-binding domain"/>
    <property type="match status" value="2"/>
</dbReference>
<reference evidence="3 4" key="1">
    <citation type="submission" date="2018-10" db="EMBL/GenBank/DDBJ databases">
        <title>Pan-genome distribution and transcriptional activeness of fungal secondary metabolism genes in Aspergillus section Fumigati.</title>
        <authorList>
            <person name="Takahashi H."/>
            <person name="Umemura M."/>
            <person name="Ninomiya A."/>
            <person name="Kusuya Y."/>
            <person name="Urayama S."/>
            <person name="Shimizu M."/>
            <person name="Watanabe A."/>
            <person name="Kamei K."/>
            <person name="Yaguchi T."/>
            <person name="Hagiwara D."/>
        </authorList>
    </citation>
    <scope>NUCLEOTIDE SEQUENCE [LARGE SCALE GENOMIC DNA]</scope>
    <source>
        <strain evidence="3 4">IFM 55266</strain>
    </source>
</reference>
<dbReference type="RefSeq" id="XP_043157799.1">
    <property type="nucleotide sequence ID" value="XM_043301864.1"/>
</dbReference>
<dbReference type="InterPro" id="IPR036188">
    <property type="entry name" value="FAD/NAD-bd_sf"/>
</dbReference>
<evidence type="ECO:0000256" key="1">
    <source>
        <dbReference type="ARBA" id="ARBA00001974"/>
    </source>
</evidence>
<comment type="caution">
    <text evidence="3">The sequence shown here is derived from an EMBL/GenBank/DDBJ whole genome shotgun (WGS) entry which is preliminary data.</text>
</comment>
<evidence type="ECO:0000256" key="2">
    <source>
        <dbReference type="ARBA" id="ARBA00023033"/>
    </source>
</evidence>
<gene>
    <name evidence="3" type="ORF">Asppvi_005955</name>
</gene>
<dbReference type="PANTHER" id="PTHR43872:SF1">
    <property type="entry name" value="MONOOXYGENASE, PUTATIVE (AFU_ORTHOLOGUE AFUA_8G02570)-RELATED"/>
    <property type="match status" value="1"/>
</dbReference>
<dbReference type="GeneID" id="67004566"/>
<keyword evidence="2" id="KW-0503">Monooxygenase</keyword>
<evidence type="ECO:0000313" key="4">
    <source>
        <dbReference type="Proteomes" id="UP001043456"/>
    </source>
</evidence>
<keyword evidence="2" id="KW-0560">Oxidoreductase</keyword>
<dbReference type="InterPro" id="IPR051820">
    <property type="entry name" value="FAD-binding_MO"/>
</dbReference>
<evidence type="ECO:0000313" key="3">
    <source>
        <dbReference type="EMBL" id="GIJ87053.1"/>
    </source>
</evidence>
<keyword evidence="4" id="KW-1185">Reference proteome</keyword>
<accession>A0A9P3EVH2</accession>
<organism evidence="3 4">
    <name type="scientific">Aspergillus pseudoviridinutans</name>
    <dbReference type="NCBI Taxonomy" id="1517512"/>
    <lineage>
        <taxon>Eukaryota</taxon>
        <taxon>Fungi</taxon>
        <taxon>Dikarya</taxon>
        <taxon>Ascomycota</taxon>
        <taxon>Pezizomycotina</taxon>
        <taxon>Eurotiomycetes</taxon>
        <taxon>Eurotiomycetidae</taxon>
        <taxon>Eurotiales</taxon>
        <taxon>Aspergillaceae</taxon>
        <taxon>Aspergillus</taxon>
        <taxon>Aspergillus subgen. Fumigati</taxon>
    </lineage>
</organism>
<comment type="cofactor">
    <cofactor evidence="1">
        <name>FAD</name>
        <dbReference type="ChEBI" id="CHEBI:57692"/>
    </cofactor>
</comment>
<dbReference type="Pfam" id="PF13738">
    <property type="entry name" value="Pyr_redox_3"/>
    <property type="match status" value="1"/>
</dbReference>
<dbReference type="OrthoDB" id="66881at2759"/>
<sequence>MDAKQQDVDYDVIIIGAGISGINFAYRLQERNPELSYCILEERHEIGGTWSLFQYPGELESAEDLPQKPITNFAPPGIRSDSDLFTFGFSWRPWTKTHSIAHGSLIAEYVRNCAAEEGIDKKIKFHHRVNQMSWSTELKTWSLDLTVDKTTSCNLQSRFILLGTGYYDYHQALPADIPGIQNFTGTLVHPQYWPEDLDYKDKEVVIIGSGATAITLLPNIAKEARHVTMLQRSPSYILSVSSEDVVEKLIRLLLPKVLAVKLIRFKWIFVPLVLVNFCRRFPRLARKLLMVLTARELPRHMSLKPNFAPNYKPWEQRLCMCPESDFYESIRNGKADVRTGVIENVTGTSIRLKSGDELHPDIIVTATGLKLCIAGGIKIFVDGLQYHIGDNYLWKFAMMDNLPNAVFAFGYIDASWTLGADVTAKLACRLLRKMKKDCATMVVPRMGAEEKKKIKKLPFLDLKSTYVREAQNTLPHVGDRSVWQPRSYYWRDLTVALYGSLQRGLEWT</sequence>
<proteinExistence type="predicted"/>
<dbReference type="GO" id="GO:0004497">
    <property type="term" value="F:monooxygenase activity"/>
    <property type="evidence" value="ECO:0007669"/>
    <property type="project" value="UniProtKB-KW"/>
</dbReference>
<dbReference type="PANTHER" id="PTHR43872">
    <property type="entry name" value="MONOOXYGENASE, PUTATIVE (AFU_ORTHOLOGUE AFUA_8G02570)-RELATED"/>
    <property type="match status" value="1"/>
</dbReference>
<dbReference type="PRINTS" id="PR00411">
    <property type="entry name" value="PNDRDTASEI"/>
</dbReference>
<protein>
    <recommendedName>
        <fullName evidence="5">Monooxygenase</fullName>
    </recommendedName>
</protein>
<dbReference type="AlphaFoldDB" id="A0A9P3EVH2"/>